<comment type="similarity">
    <text evidence="1">Belongs to the acetyl-CoA hydrolase/transferase family.</text>
</comment>
<evidence type="ECO:0000259" key="2">
    <source>
        <dbReference type="Pfam" id="PF02550"/>
    </source>
</evidence>
<dbReference type="SUPFAM" id="SSF100950">
    <property type="entry name" value="NagB/RpiA/CoA transferase-like"/>
    <property type="match status" value="2"/>
</dbReference>
<evidence type="ECO:0000313" key="5">
    <source>
        <dbReference type="Proteomes" id="UP001221838"/>
    </source>
</evidence>
<protein>
    <submittedName>
        <fullName evidence="4">Acetyl-CoA hydrolase/transferase C-terminal domain-containing protein</fullName>
    </submittedName>
</protein>
<dbReference type="EMBL" id="JAQNDM010000002">
    <property type="protein sequence ID" value="MDC0713487.1"/>
    <property type="molecule type" value="Genomic_DNA"/>
</dbReference>
<feature type="domain" description="Acetyl-CoA hydrolase/transferase C-terminal" evidence="3">
    <location>
        <begin position="321"/>
        <end position="471"/>
    </location>
</feature>
<feature type="domain" description="Acetyl-CoA hydrolase/transferase N-terminal" evidence="2">
    <location>
        <begin position="17"/>
        <end position="219"/>
    </location>
</feature>
<comment type="caution">
    <text evidence="4">The sequence shown here is derived from an EMBL/GenBank/DDBJ whole genome shotgun (WGS) entry which is preliminary data.</text>
</comment>
<reference evidence="4 5" key="1">
    <citation type="submission" date="2022-11" db="EMBL/GenBank/DDBJ databases">
        <title>Minimal conservation of predation-associated metabolite biosynthetic gene clusters underscores biosynthetic potential of Myxococcota including descriptions for ten novel species: Archangium lansinium sp. nov., Myxococcus landrumus sp. nov., Nannocystis bai.</title>
        <authorList>
            <person name="Ahearne A."/>
            <person name="Stevens C."/>
            <person name="Dowd S."/>
        </authorList>
    </citation>
    <scope>NUCLEOTIDE SEQUENCE [LARGE SCALE GENOMIC DNA]</scope>
    <source>
        <strain evidence="4 5">NCWAL01</strain>
    </source>
</reference>
<dbReference type="PANTHER" id="PTHR43609:SF1">
    <property type="entry name" value="ACETYL-COA HYDROLASE"/>
    <property type="match status" value="1"/>
</dbReference>
<dbReference type="GO" id="GO:0016787">
    <property type="term" value="F:hydrolase activity"/>
    <property type="evidence" value="ECO:0007669"/>
    <property type="project" value="UniProtKB-KW"/>
</dbReference>
<dbReference type="InterPro" id="IPR003702">
    <property type="entry name" value="ActCoA_hydro_N"/>
</dbReference>
<name>A0ABT5DIK1_9BACT</name>
<dbReference type="InterPro" id="IPR026888">
    <property type="entry name" value="AcetylCoA_hyd_C"/>
</dbReference>
<organism evidence="4 5">
    <name type="scientific">Stigmatella ashevillensis</name>
    <dbReference type="NCBI Taxonomy" id="2995309"/>
    <lineage>
        <taxon>Bacteria</taxon>
        <taxon>Pseudomonadati</taxon>
        <taxon>Myxococcota</taxon>
        <taxon>Myxococcia</taxon>
        <taxon>Myxococcales</taxon>
        <taxon>Cystobacterineae</taxon>
        <taxon>Archangiaceae</taxon>
        <taxon>Stigmatella</taxon>
    </lineage>
</organism>
<evidence type="ECO:0000256" key="1">
    <source>
        <dbReference type="ARBA" id="ARBA00009632"/>
    </source>
</evidence>
<dbReference type="PANTHER" id="PTHR43609">
    <property type="entry name" value="ACETYL-COA HYDROLASE"/>
    <property type="match status" value="1"/>
</dbReference>
<dbReference type="Pfam" id="PF02550">
    <property type="entry name" value="AcetylCoA_hydro"/>
    <property type="match status" value="1"/>
</dbReference>
<dbReference type="Gene3D" id="3.40.1080.10">
    <property type="entry name" value="Glutaconate Coenzyme A-transferase"/>
    <property type="match status" value="1"/>
</dbReference>
<dbReference type="Proteomes" id="UP001221838">
    <property type="component" value="Unassembled WGS sequence"/>
</dbReference>
<proteinExistence type="inferred from homology"/>
<evidence type="ECO:0000259" key="3">
    <source>
        <dbReference type="Pfam" id="PF13336"/>
    </source>
</evidence>
<accession>A0ABT5DIK1</accession>
<dbReference type="Pfam" id="PF13336">
    <property type="entry name" value="AcetylCoA_hyd_C"/>
    <property type="match status" value="1"/>
</dbReference>
<dbReference type="InterPro" id="IPR046433">
    <property type="entry name" value="ActCoA_hydro"/>
</dbReference>
<dbReference type="Gene3D" id="3.40.1080.20">
    <property type="entry name" value="Acetyl-CoA hydrolase/transferase C-terminal domain"/>
    <property type="match status" value="1"/>
</dbReference>
<evidence type="ECO:0000313" key="4">
    <source>
        <dbReference type="EMBL" id="MDC0713487.1"/>
    </source>
</evidence>
<sequence>MTSTLQERIENPFLRTKVVPVEEAVKHITDGHTIVISGFTKSGEPKTVLPALAYHFSQTAPDSRITLLSGASLSEDVEGPLAPFIRKRGPYMSSAASRKRIHTGEMDFTDVHLSAFARNLMYGFYGDIDVAVVEVSRIRPDGSLILTSSVGVSVEALARAKKIILEVNTAVPDYTGFHDIVLPTVHPKVGWPLPLVNVRDRIGTPYVEFDLHKVVAVVESRTPDHPVAFKATSDTDTRIAQNVIAFLLQCREQFQWGKRLPPIQSGVGNVANAIIGELYDSPFQKIRFWTEVFQDGMLRYIEDDAKFECASSTAVSFSAEGRQRFQHLFERCRDRLVLRPMWLSNSPEIISRLFVIAMNTPIEVDMYGHVNSTHIDGSRIVNGLGGSGDFFRNAYLSIVHTPSTRRLRDGRTVSCVMPYVRHIDHTEHDIKCVVTEHGYALNIDIRSPKRRAMDIIDRCAHPHFRPLLHAYLKMAGPGDEPRATDMKALEGWWAEYDAACRTFPASAAGASSSGE</sequence>
<keyword evidence="5" id="KW-1185">Reference proteome</keyword>
<gene>
    <name evidence="4" type="ORF">POL68_33795</name>
</gene>
<keyword evidence="4" id="KW-0378">Hydrolase</keyword>
<dbReference type="InterPro" id="IPR037171">
    <property type="entry name" value="NagB/RpiA_transferase-like"/>
</dbReference>
<dbReference type="InterPro" id="IPR038460">
    <property type="entry name" value="AcetylCoA_hyd_C_sf"/>
</dbReference>
<dbReference type="RefSeq" id="WP_272143786.1">
    <property type="nucleotide sequence ID" value="NZ_JAQNDM010000002.1"/>
</dbReference>